<reference evidence="3" key="1">
    <citation type="journal article" date="2019" name="Int. J. Syst. Evol. Microbiol.">
        <title>The Global Catalogue of Microorganisms (GCM) 10K type strain sequencing project: providing services to taxonomists for standard genome sequencing and annotation.</title>
        <authorList>
            <consortium name="The Broad Institute Genomics Platform"/>
            <consortium name="The Broad Institute Genome Sequencing Center for Infectious Disease"/>
            <person name="Wu L."/>
            <person name="Ma J."/>
        </authorList>
    </citation>
    <scope>NUCLEOTIDE SEQUENCE [LARGE SCALE GENOMIC DNA]</scope>
    <source>
        <strain evidence="3">CCM 2767</strain>
    </source>
</reference>
<comment type="function">
    <text evidence="1">Decomposes hydrogen peroxide into water and oxygen; serves to protect cells from the toxic effects of hydrogen peroxide.</text>
</comment>
<evidence type="ECO:0008006" key="4">
    <source>
        <dbReference type="Google" id="ProtNLM"/>
    </source>
</evidence>
<dbReference type="AlphaFoldDB" id="A0A8J3F2R5"/>
<name>A0A8J3F2R5_9BURK</name>
<dbReference type="Proteomes" id="UP000642180">
    <property type="component" value="Unassembled WGS sequence"/>
</dbReference>
<dbReference type="EMBL" id="BMDI01000001">
    <property type="protein sequence ID" value="GGI18229.1"/>
    <property type="molecule type" value="Genomic_DNA"/>
</dbReference>
<evidence type="ECO:0000313" key="3">
    <source>
        <dbReference type="Proteomes" id="UP000642180"/>
    </source>
</evidence>
<proteinExistence type="predicted"/>
<evidence type="ECO:0000256" key="1">
    <source>
        <dbReference type="ARBA" id="ARBA00002974"/>
    </source>
</evidence>
<keyword evidence="3" id="KW-1185">Reference proteome</keyword>
<dbReference type="Gene3D" id="2.40.180.10">
    <property type="entry name" value="Catalase core domain"/>
    <property type="match status" value="1"/>
</dbReference>
<dbReference type="SUPFAM" id="SSF56634">
    <property type="entry name" value="Heme-dependent catalase-like"/>
    <property type="match status" value="1"/>
</dbReference>
<dbReference type="InterPro" id="IPR020835">
    <property type="entry name" value="Catalase_sf"/>
</dbReference>
<organism evidence="2 3">
    <name type="scientific">Oxalicibacterium faecigallinarum</name>
    <dbReference type="NCBI Taxonomy" id="573741"/>
    <lineage>
        <taxon>Bacteria</taxon>
        <taxon>Pseudomonadati</taxon>
        <taxon>Pseudomonadota</taxon>
        <taxon>Betaproteobacteria</taxon>
        <taxon>Burkholderiales</taxon>
        <taxon>Oxalobacteraceae</taxon>
        <taxon>Oxalicibacterium</taxon>
    </lineage>
</organism>
<sequence>MSDNMLAQEHIPPQEAADTLDLAARLKAKIIRDNPTGIMRRDAHPKMHGVVKAEFTVESDLPSDLRIGIFAEPKTYQAWIRFSNQDGTIQADKARDIRGMAIKLMGVPGEKLLEAEKHEQTQDFIVISTNVFVTKNVAEFDAMIKAMTTGIWPKIVFFGTHWRVIWNLIKSLKKFANPLQMRYWSTTPYLFGDTAVKYSAIPHRTDDHVPADPGPDYLRQAMVRQLAHGEALFDFAVQLQTDASRMPIEDPGKEWKESESPFRKVATIRILQQSFDSEEQRAFGENLSYTPWHSLPAHRPLGGINRARKIVYNAISEFRHQYNNVPRREPTDWSI</sequence>
<protein>
    <recommendedName>
        <fullName evidence="4">Catalase</fullName>
    </recommendedName>
</protein>
<dbReference type="PANTHER" id="PTHR36195">
    <property type="entry name" value="DOMAIN PROTEIN, PUTATIVE (AFU_ORTHOLOGUE AFUA_5G01990)-RELATED-RELATED"/>
    <property type="match status" value="1"/>
</dbReference>
<dbReference type="GO" id="GO:0020037">
    <property type="term" value="F:heme binding"/>
    <property type="evidence" value="ECO:0007669"/>
    <property type="project" value="InterPro"/>
</dbReference>
<comment type="caution">
    <text evidence="2">The sequence shown here is derived from an EMBL/GenBank/DDBJ whole genome shotgun (WGS) entry which is preliminary data.</text>
</comment>
<dbReference type="PANTHER" id="PTHR36195:SF4">
    <property type="entry name" value="DOMAIN PROTEIN, PUTATIVE (AFU_ORTHOLOGUE AFUA_5G01990)-RELATED"/>
    <property type="match status" value="1"/>
</dbReference>
<gene>
    <name evidence="2" type="ORF">GCM10008066_12960</name>
</gene>
<evidence type="ECO:0000313" key="2">
    <source>
        <dbReference type="EMBL" id="GGI18229.1"/>
    </source>
</evidence>
<accession>A0A8J3F2R5</accession>
<dbReference type="CDD" id="cd08152">
    <property type="entry name" value="y4iL_like"/>
    <property type="match status" value="1"/>
</dbReference>